<dbReference type="OrthoDB" id="1490554at2"/>
<proteinExistence type="predicted"/>
<name>A0A8E1QWZ5_9BACT</name>
<dbReference type="Pfam" id="PF00072">
    <property type="entry name" value="Response_reg"/>
    <property type="match status" value="1"/>
</dbReference>
<dbReference type="EMBL" id="LFQU01000016">
    <property type="protein sequence ID" value="KOO68215.1"/>
    <property type="molecule type" value="Genomic_DNA"/>
</dbReference>
<sequence>MILNCAIIDDEPLAARLLASYAEKTPELKLTGTYDSAVSAMKVLRNNPVDLLFLDIQMPELSGLEFANIIPKETRIIFTTAFDRYAIDGYKVNAIDYLLKPISYEQFVMAVNKAVEWFKTMNRQETMSQDKFLYIKSEYKLVKVRFDDILYIEGLKDYIKVYLVDNKKPVLSLMNMKKLEDFLPHPPFMRVHRSFIVNMTKVEMIDRGRIIIGSTIIPVSESYKNQFQSFIDNHILQ</sequence>
<dbReference type="SUPFAM" id="SSF52172">
    <property type="entry name" value="CheY-like"/>
    <property type="match status" value="1"/>
</dbReference>
<dbReference type="InterPro" id="IPR007492">
    <property type="entry name" value="LytTR_DNA-bd_dom"/>
</dbReference>
<dbReference type="Gene3D" id="3.40.50.2300">
    <property type="match status" value="1"/>
</dbReference>
<dbReference type="AlphaFoldDB" id="A0A8E1QWZ5"/>
<dbReference type="GO" id="GO:0000156">
    <property type="term" value="F:phosphorelay response regulator activity"/>
    <property type="evidence" value="ECO:0007669"/>
    <property type="project" value="InterPro"/>
</dbReference>
<dbReference type="SMART" id="SM00850">
    <property type="entry name" value="LytTR"/>
    <property type="match status" value="1"/>
</dbReference>
<feature type="domain" description="HTH LytTR-type" evidence="3">
    <location>
        <begin position="133"/>
        <end position="207"/>
    </location>
</feature>
<evidence type="ECO:0000256" key="1">
    <source>
        <dbReference type="PROSITE-ProRule" id="PRU00169"/>
    </source>
</evidence>
<evidence type="ECO:0000313" key="4">
    <source>
        <dbReference type="EMBL" id="KOO68215.1"/>
    </source>
</evidence>
<dbReference type="InterPro" id="IPR011006">
    <property type="entry name" value="CheY-like_superfamily"/>
</dbReference>
<dbReference type="GO" id="GO:0003677">
    <property type="term" value="F:DNA binding"/>
    <property type="evidence" value="ECO:0007669"/>
    <property type="project" value="InterPro"/>
</dbReference>
<dbReference type="Proteomes" id="UP000036951">
    <property type="component" value="Unassembled WGS sequence"/>
</dbReference>
<dbReference type="InterPro" id="IPR001789">
    <property type="entry name" value="Sig_transdc_resp-reg_receiver"/>
</dbReference>
<dbReference type="PANTHER" id="PTHR37299">
    <property type="entry name" value="TRANSCRIPTIONAL REGULATOR-RELATED"/>
    <property type="match status" value="1"/>
</dbReference>
<dbReference type="FunFam" id="2.40.50.1020:FF:000004">
    <property type="entry name" value="DNA-binding response regulator"/>
    <property type="match status" value="1"/>
</dbReference>
<dbReference type="InterPro" id="IPR046947">
    <property type="entry name" value="LytR-like"/>
</dbReference>
<evidence type="ECO:0000313" key="5">
    <source>
        <dbReference type="Proteomes" id="UP000036951"/>
    </source>
</evidence>
<comment type="caution">
    <text evidence="4">The sequence shown here is derived from an EMBL/GenBank/DDBJ whole genome shotgun (WGS) entry which is preliminary data.</text>
</comment>
<dbReference type="PANTHER" id="PTHR37299:SF1">
    <property type="entry name" value="STAGE 0 SPORULATION PROTEIN A HOMOLOG"/>
    <property type="match status" value="1"/>
</dbReference>
<reference evidence="4 5" key="1">
    <citation type="submission" date="2015-06" db="EMBL/GenBank/DDBJ databases">
        <title>Prevotella sp. 109, sp. nov., a novel member of the family Prevotellaceae isolated from human faeces.</title>
        <authorList>
            <person name="Shkoporov A.N."/>
            <person name="Chaplin A.V."/>
            <person name="Kafarskaia L.I."/>
            <person name="Efimov B.A."/>
        </authorList>
    </citation>
    <scope>NUCLEOTIDE SEQUENCE [LARGE SCALE GENOMIC DNA]</scope>
    <source>
        <strain evidence="4 5">109</strain>
    </source>
</reference>
<evidence type="ECO:0000259" key="2">
    <source>
        <dbReference type="PROSITE" id="PS50110"/>
    </source>
</evidence>
<keyword evidence="5" id="KW-1185">Reference proteome</keyword>
<dbReference type="PROSITE" id="PS50110">
    <property type="entry name" value="RESPONSE_REGULATORY"/>
    <property type="match status" value="1"/>
</dbReference>
<dbReference type="SMART" id="SM00448">
    <property type="entry name" value="REC"/>
    <property type="match status" value="1"/>
</dbReference>
<dbReference type="Pfam" id="PF04397">
    <property type="entry name" value="LytTR"/>
    <property type="match status" value="1"/>
</dbReference>
<organism evidence="4 5">
    <name type="scientific">Xylanibacter rarus</name>
    <dbReference type="NCBI Taxonomy" id="1676614"/>
    <lineage>
        <taxon>Bacteria</taxon>
        <taxon>Pseudomonadati</taxon>
        <taxon>Bacteroidota</taxon>
        <taxon>Bacteroidia</taxon>
        <taxon>Bacteroidales</taxon>
        <taxon>Prevotellaceae</taxon>
        <taxon>Xylanibacter</taxon>
    </lineage>
</organism>
<accession>A0A8E1QWZ5</accession>
<keyword evidence="1" id="KW-0597">Phosphoprotein</keyword>
<dbReference type="PROSITE" id="PS50930">
    <property type="entry name" value="HTH_LYTTR"/>
    <property type="match status" value="1"/>
</dbReference>
<dbReference type="Gene3D" id="2.40.50.1020">
    <property type="entry name" value="LytTr DNA-binding domain"/>
    <property type="match status" value="1"/>
</dbReference>
<feature type="modified residue" description="4-aspartylphosphate" evidence="1">
    <location>
        <position position="55"/>
    </location>
</feature>
<feature type="domain" description="Response regulatory" evidence="2">
    <location>
        <begin position="4"/>
        <end position="115"/>
    </location>
</feature>
<evidence type="ECO:0000259" key="3">
    <source>
        <dbReference type="PROSITE" id="PS50930"/>
    </source>
</evidence>
<protein>
    <submittedName>
        <fullName evidence="4">Chemotaxis protein CheY</fullName>
    </submittedName>
</protein>
<dbReference type="RefSeq" id="WP_021854207.1">
    <property type="nucleotide sequence ID" value="NZ_DBGCYH010000028.1"/>
</dbReference>
<gene>
    <name evidence="4" type="ORF">ACU52_08860</name>
</gene>